<reference evidence="7 8" key="1">
    <citation type="submission" date="2024-10" db="EMBL/GenBank/DDBJ databases">
        <title>The Natural Products Discovery Center: Release of the First 8490 Sequenced Strains for Exploring Actinobacteria Biosynthetic Diversity.</title>
        <authorList>
            <person name="Kalkreuter E."/>
            <person name="Kautsar S.A."/>
            <person name="Yang D."/>
            <person name="Bader C.D."/>
            <person name="Teijaro C.N."/>
            <person name="Fluegel L."/>
            <person name="Davis C.M."/>
            <person name="Simpson J.R."/>
            <person name="Lauterbach L."/>
            <person name="Steele A.D."/>
            <person name="Gui C."/>
            <person name="Meng S."/>
            <person name="Li G."/>
            <person name="Viehrig K."/>
            <person name="Ye F."/>
            <person name="Su P."/>
            <person name="Kiefer A.F."/>
            <person name="Nichols A."/>
            <person name="Cepeda A.J."/>
            <person name="Yan W."/>
            <person name="Fan B."/>
            <person name="Jiang Y."/>
            <person name="Adhikari A."/>
            <person name="Zheng C.-J."/>
            <person name="Schuster L."/>
            <person name="Cowan T.M."/>
            <person name="Smanski M.J."/>
            <person name="Chevrette M.G."/>
            <person name="De Carvalho L.P.S."/>
            <person name="Shen B."/>
        </authorList>
    </citation>
    <scope>NUCLEOTIDE SEQUENCE [LARGE SCALE GENOMIC DNA]</scope>
    <source>
        <strain evidence="7 8">NPDC002593</strain>
    </source>
</reference>
<evidence type="ECO:0000256" key="3">
    <source>
        <dbReference type="ARBA" id="ARBA00022512"/>
    </source>
</evidence>
<dbReference type="PRINTS" id="PR00080">
    <property type="entry name" value="SDRFAMILY"/>
</dbReference>
<dbReference type="PANTHER" id="PTHR42879">
    <property type="entry name" value="3-OXOACYL-(ACYL-CARRIER-PROTEIN) REDUCTASE"/>
    <property type="match status" value="1"/>
</dbReference>
<dbReference type="InterPro" id="IPR020904">
    <property type="entry name" value="Sc_DH/Rdtase_CS"/>
</dbReference>
<dbReference type="RefSeq" id="WP_040828743.1">
    <property type="nucleotide sequence ID" value="NZ_JBIAQY010000001.1"/>
</dbReference>
<dbReference type="SUPFAM" id="SSF51735">
    <property type="entry name" value="NAD(P)-binding Rossmann-fold domains"/>
    <property type="match status" value="1"/>
</dbReference>
<comment type="subcellular location">
    <subcellularLocation>
        <location evidence="1">Secreted</location>
        <location evidence="1">Cell wall</location>
    </subcellularLocation>
</comment>
<organism evidence="7 8">
    <name type="scientific">Nocardia jiangxiensis</name>
    <dbReference type="NCBI Taxonomy" id="282685"/>
    <lineage>
        <taxon>Bacteria</taxon>
        <taxon>Bacillati</taxon>
        <taxon>Actinomycetota</taxon>
        <taxon>Actinomycetes</taxon>
        <taxon>Mycobacteriales</taxon>
        <taxon>Nocardiaceae</taxon>
        <taxon>Nocardia</taxon>
    </lineage>
</organism>
<evidence type="ECO:0000313" key="7">
    <source>
        <dbReference type="EMBL" id="MFF3566537.1"/>
    </source>
</evidence>
<dbReference type="InterPro" id="IPR057326">
    <property type="entry name" value="KR_dom"/>
</dbReference>
<dbReference type="PROSITE" id="PS00061">
    <property type="entry name" value="ADH_SHORT"/>
    <property type="match status" value="1"/>
</dbReference>
<dbReference type="InterPro" id="IPR036291">
    <property type="entry name" value="NAD(P)-bd_dom_sf"/>
</dbReference>
<evidence type="ECO:0000256" key="2">
    <source>
        <dbReference type="ARBA" id="ARBA00006484"/>
    </source>
</evidence>
<dbReference type="InterPro" id="IPR050259">
    <property type="entry name" value="SDR"/>
</dbReference>
<comment type="similarity">
    <text evidence="2">Belongs to the short-chain dehydrogenases/reductases (SDR) family.</text>
</comment>
<protein>
    <recommendedName>
        <fullName evidence="4">3-oxoacyl-[acyl-carrier-protein] reductase MabA</fullName>
    </recommendedName>
</protein>
<proteinExistence type="inferred from homology"/>
<dbReference type="InterPro" id="IPR002347">
    <property type="entry name" value="SDR_fam"/>
</dbReference>
<dbReference type="Proteomes" id="UP001601992">
    <property type="component" value="Unassembled WGS sequence"/>
</dbReference>
<evidence type="ECO:0000256" key="4">
    <source>
        <dbReference type="ARBA" id="ARBA00040781"/>
    </source>
</evidence>
<comment type="caution">
    <text evidence="7">The sequence shown here is derived from an EMBL/GenBank/DDBJ whole genome shotgun (WGS) entry which is preliminary data.</text>
</comment>
<keyword evidence="3" id="KW-0964">Secreted</keyword>
<evidence type="ECO:0000256" key="5">
    <source>
        <dbReference type="ARBA" id="ARBA00047400"/>
    </source>
</evidence>
<evidence type="ECO:0000259" key="6">
    <source>
        <dbReference type="SMART" id="SM00822"/>
    </source>
</evidence>
<keyword evidence="3" id="KW-0134">Cell wall</keyword>
<sequence length="266" mass="27386">MEDTVSTATTTLQIDLTGKRALVTGGTRGIGKGITDRLRAAGATVVVAARSAPHTPSPEVITADIATADGSATIAERTLAILGGVDIVVHNVGGSQVSRGSVTNLTDDDWDQAFQTNLFGAVRLDRALIPSMITGQSGVIIHITSVQRRLPMPGTAPYAAAKAALANYSKALSDELAPNGIRVNSVCPGFIETEAAAAFVSEHAEKLQISMDAARAQVIKSIGGIPLGRAGDPTDVGDLVAFLASDHARYLTGAEFLIDGGSTRTV</sequence>
<dbReference type="PANTHER" id="PTHR42879:SF6">
    <property type="entry name" value="NADPH-DEPENDENT REDUCTASE BACG"/>
    <property type="match status" value="1"/>
</dbReference>
<dbReference type="Pfam" id="PF13561">
    <property type="entry name" value="adh_short_C2"/>
    <property type="match status" value="1"/>
</dbReference>
<evidence type="ECO:0000256" key="1">
    <source>
        <dbReference type="ARBA" id="ARBA00004191"/>
    </source>
</evidence>
<keyword evidence="8" id="KW-1185">Reference proteome</keyword>
<dbReference type="NCBIfam" id="NF005095">
    <property type="entry name" value="PRK06523.1"/>
    <property type="match status" value="1"/>
</dbReference>
<dbReference type="Gene3D" id="3.40.50.720">
    <property type="entry name" value="NAD(P)-binding Rossmann-like Domain"/>
    <property type="match status" value="1"/>
</dbReference>
<name>A0ABW6RRB5_9NOCA</name>
<feature type="domain" description="Ketoreductase" evidence="6">
    <location>
        <begin position="19"/>
        <end position="193"/>
    </location>
</feature>
<evidence type="ECO:0000313" key="8">
    <source>
        <dbReference type="Proteomes" id="UP001601992"/>
    </source>
</evidence>
<gene>
    <name evidence="7" type="ORF">ACFYXQ_02010</name>
</gene>
<accession>A0ABW6RRB5</accession>
<dbReference type="PRINTS" id="PR00081">
    <property type="entry name" value="GDHRDH"/>
</dbReference>
<dbReference type="SMART" id="SM00822">
    <property type="entry name" value="PKS_KR"/>
    <property type="match status" value="1"/>
</dbReference>
<dbReference type="EMBL" id="JBIAQY010000001">
    <property type="protein sequence ID" value="MFF3566537.1"/>
    <property type="molecule type" value="Genomic_DNA"/>
</dbReference>
<comment type="catalytic activity">
    <reaction evidence="5">
        <text>a (3R)-hydroxyacyl-[ACP] + NADP(+) = a 3-oxoacyl-[ACP] + NADPH + H(+)</text>
        <dbReference type="Rhea" id="RHEA:17397"/>
        <dbReference type="Rhea" id="RHEA-COMP:9916"/>
        <dbReference type="Rhea" id="RHEA-COMP:9945"/>
        <dbReference type="ChEBI" id="CHEBI:15378"/>
        <dbReference type="ChEBI" id="CHEBI:57783"/>
        <dbReference type="ChEBI" id="CHEBI:58349"/>
        <dbReference type="ChEBI" id="CHEBI:78776"/>
        <dbReference type="ChEBI" id="CHEBI:78827"/>
        <dbReference type="EC" id="1.1.1.100"/>
    </reaction>
    <physiologicalReaction direction="right-to-left" evidence="5">
        <dbReference type="Rhea" id="RHEA:17399"/>
    </physiologicalReaction>
</comment>